<accession>A0ABR4FDY7</accession>
<evidence type="ECO:0000313" key="2">
    <source>
        <dbReference type="Proteomes" id="UP001600888"/>
    </source>
</evidence>
<sequence>MPLKSLLTGPVYDSGEELMFSSFAERQRASTSNLVCGALVSDDADEIEEERDVRDVSEIIDSGEDGFCGEDVVGHLSICALPAAPIARLIEELLPKQCDKLASPGEGSRAALGWGVRRGVGSSPNVGGSRTTV</sequence>
<comment type="caution">
    <text evidence="1">The sequence shown here is derived from an EMBL/GenBank/DDBJ whole genome shotgun (WGS) entry which is preliminary data.</text>
</comment>
<gene>
    <name evidence="1" type="ORF">FJTKL_07954</name>
</gene>
<dbReference type="EMBL" id="JBAWTH010000002">
    <property type="protein sequence ID" value="KAL2292912.1"/>
    <property type="molecule type" value="Genomic_DNA"/>
</dbReference>
<dbReference type="Proteomes" id="UP001600888">
    <property type="component" value="Unassembled WGS sequence"/>
</dbReference>
<reference evidence="1 2" key="1">
    <citation type="submission" date="2024-03" db="EMBL/GenBank/DDBJ databases">
        <title>A high-quality draft genome sequence of Diaporthe vaccinii, a causative agent of upright dieback and viscid rot disease in cranberry plants.</title>
        <authorList>
            <person name="Sarrasin M."/>
            <person name="Lang B.F."/>
            <person name="Burger G."/>
        </authorList>
    </citation>
    <scope>NUCLEOTIDE SEQUENCE [LARGE SCALE GENOMIC DNA]</scope>
    <source>
        <strain evidence="1 2">IS7</strain>
    </source>
</reference>
<name>A0ABR4FDY7_9PEZI</name>
<protein>
    <submittedName>
        <fullName evidence="1">Uncharacterized protein</fullName>
    </submittedName>
</protein>
<evidence type="ECO:0000313" key="1">
    <source>
        <dbReference type="EMBL" id="KAL2292912.1"/>
    </source>
</evidence>
<proteinExistence type="predicted"/>
<organism evidence="1 2">
    <name type="scientific">Diaporthe vaccinii</name>
    <dbReference type="NCBI Taxonomy" id="105482"/>
    <lineage>
        <taxon>Eukaryota</taxon>
        <taxon>Fungi</taxon>
        <taxon>Dikarya</taxon>
        <taxon>Ascomycota</taxon>
        <taxon>Pezizomycotina</taxon>
        <taxon>Sordariomycetes</taxon>
        <taxon>Sordariomycetidae</taxon>
        <taxon>Diaporthales</taxon>
        <taxon>Diaporthaceae</taxon>
        <taxon>Diaporthe</taxon>
        <taxon>Diaporthe eres species complex</taxon>
    </lineage>
</organism>
<keyword evidence="2" id="KW-1185">Reference proteome</keyword>